<comment type="caution">
    <text evidence="9">The sequence shown here is derived from an EMBL/GenBank/DDBJ whole genome shotgun (WGS) entry which is preliminary data.</text>
</comment>
<feature type="region of interest" description="Disordered" evidence="7">
    <location>
        <begin position="666"/>
        <end position="769"/>
    </location>
</feature>
<dbReference type="GO" id="GO:0070628">
    <property type="term" value="F:proteasome binding"/>
    <property type="evidence" value="ECO:0007669"/>
    <property type="project" value="TreeGrafter"/>
</dbReference>
<evidence type="ECO:0000313" key="10">
    <source>
        <dbReference type="Proteomes" id="UP001174997"/>
    </source>
</evidence>
<dbReference type="PANTHER" id="PTHR43982">
    <property type="entry name" value="UBIQUITIN CARBOXYL-TERMINAL HYDROLASE"/>
    <property type="match status" value="1"/>
</dbReference>
<proteinExistence type="predicted"/>
<dbReference type="InterPro" id="IPR038765">
    <property type="entry name" value="Papain-like_cys_pep_sf"/>
</dbReference>
<evidence type="ECO:0000256" key="5">
    <source>
        <dbReference type="ARBA" id="ARBA00022801"/>
    </source>
</evidence>
<evidence type="ECO:0000259" key="8">
    <source>
        <dbReference type="PROSITE" id="PS50235"/>
    </source>
</evidence>
<sequence>MPIIEAMDARNNGGRLAARLIEDWYQGTLQHHTQSENESRAQSCFRLRGTRPAPDGVGDDHDLIQVPSQTHGSVISCLCRYCRYHFVFEWWSPSTATVPAHHQHHFVIVGGSDESFGQETGERVLGQERWNKRTHPLLRLTRYQCTVCGFNVKLEVSAPRLDSRWIDIVTDVSRARRNLKRAMAEDPARFSGLSADKIAKLVAGGLITLNMYITNIMSNDGNPPTSSGEKKISERNKTFMVQFGPECEELFFYLGFKKRHEAEDVYYISPREPPQDGGKTTDRQSERAFFENVKSEIQSVIHQPMPQLVTTPIPVRPGLEKALGCADIPKVPSREKHDPHYFYLLGASPSSSEESLKWAYERQVAVDPDYRRYYVEALQNLAAYRDTELQLFAIQAEEATPLEKSVYDKDWEWFGLSREQGRTWDNDRIVQRYKEYRDTSPTQRHFHRLHLAKIGRDLDRTALVDLAAIDMDVVEANDVLGIGPFTSLDYVANAAMASVNNNEKDLAVVVAAMNVVGDHHDHHEDPAAFMEFERISGQLTTLLNGESHDPYLSGASDNDQGFETKTEDLTLPAGLVNLRNTCYLNSILQYLYTVDVIRDLLQTLNLDTLEASTEKMGEMLRGAEEVQRKEAWLGHEFARELKTLFHEMEESTSSHVKPRQRLANTALARAGKVSPTTETKATEPKAADSKATDSKAADSAVPELKITRFTDAEPKPALPPRHGEETSAVEHVETASVSSSQTLVGEAAGGVTVATGTEKKKETEKAGSVEALAKELDQDEVKGTDQQDVDEAMGNILEHLQAAVKLARARRSAGEEDETEEIPDPVDNHFYSDFVMHSQTSTAGNEWSQRDDRNRLVMAPLHETKGVKEDMYQVIGRGLDIQRNEETKLMTYTAIKKPADILHFLFPRSRQDGKNENPVELNDPLYLDLFMDVEDKEDERYKKKTRLWAINRRSEELRAEKNKVVPETNSRDMLSEEELERFLSEDSPTDADGDYELVDVNEGTAKELGGVTVTPEKLKEFDDWTRVDQAREEDGLEKERKELLASGDVEYRLHAVFCHRGSTGFGHYWVWIKDFERGVWRKYNDNIVTIHSEEEFRRDAGCAPEPCWAAYVRAGKTGLVSIPLRKGVGKEVVEAKVKEALAQKGGDTLMWDA</sequence>
<dbReference type="EC" id="3.4.19.12" evidence="2"/>
<dbReference type="EMBL" id="JAULSY010000005">
    <property type="protein sequence ID" value="KAK0673719.1"/>
    <property type="molecule type" value="Genomic_DNA"/>
</dbReference>
<dbReference type="PROSITE" id="PS00973">
    <property type="entry name" value="USP_2"/>
    <property type="match status" value="1"/>
</dbReference>
<dbReference type="InterPro" id="IPR001394">
    <property type="entry name" value="Peptidase_C19_UCH"/>
</dbReference>
<evidence type="ECO:0000256" key="1">
    <source>
        <dbReference type="ARBA" id="ARBA00000707"/>
    </source>
</evidence>
<name>A0AA39ZM99_9PEZI</name>
<evidence type="ECO:0000313" key="9">
    <source>
        <dbReference type="EMBL" id="KAK0673719.1"/>
    </source>
</evidence>
<dbReference type="InterPro" id="IPR044635">
    <property type="entry name" value="UBP14-like"/>
</dbReference>
<keyword evidence="10" id="KW-1185">Reference proteome</keyword>
<dbReference type="AlphaFoldDB" id="A0AA39ZM99"/>
<keyword evidence="4" id="KW-0833">Ubl conjugation pathway</keyword>
<dbReference type="SUPFAM" id="SSF54001">
    <property type="entry name" value="Cysteine proteinases"/>
    <property type="match status" value="1"/>
</dbReference>
<comment type="catalytic activity">
    <reaction evidence="1">
        <text>Thiol-dependent hydrolysis of ester, thioester, amide, peptide and isopeptide bonds formed by the C-terminal Gly of ubiquitin (a 76-residue protein attached to proteins as an intracellular targeting signal).</text>
        <dbReference type="EC" id="3.4.19.12"/>
    </reaction>
</comment>
<dbReference type="Pfam" id="PF00443">
    <property type="entry name" value="UCH"/>
    <property type="match status" value="1"/>
</dbReference>
<dbReference type="PANTHER" id="PTHR43982:SF6">
    <property type="entry name" value="UBIQUITIN CARBOXYL-TERMINAL HYDROLASE 2-RELATED"/>
    <property type="match status" value="1"/>
</dbReference>
<accession>A0AA39ZM99</accession>
<dbReference type="Proteomes" id="UP001174997">
    <property type="component" value="Unassembled WGS sequence"/>
</dbReference>
<feature type="compositionally biased region" description="Basic and acidic residues" evidence="7">
    <location>
        <begin position="705"/>
        <end position="714"/>
    </location>
</feature>
<feature type="compositionally biased region" description="Low complexity" evidence="7">
    <location>
        <begin position="744"/>
        <end position="756"/>
    </location>
</feature>
<keyword evidence="3" id="KW-0645">Protease</keyword>
<gene>
    <name evidence="9" type="ORF">QBC41DRAFT_241300</name>
</gene>
<dbReference type="InterPro" id="IPR018200">
    <property type="entry name" value="USP_CS"/>
</dbReference>
<feature type="compositionally biased region" description="Basic and acidic residues" evidence="7">
    <location>
        <begin position="757"/>
        <end position="769"/>
    </location>
</feature>
<dbReference type="Gene3D" id="3.90.70.10">
    <property type="entry name" value="Cysteine proteinases"/>
    <property type="match status" value="2"/>
</dbReference>
<evidence type="ECO:0000256" key="6">
    <source>
        <dbReference type="ARBA" id="ARBA00022807"/>
    </source>
</evidence>
<dbReference type="GO" id="GO:0016579">
    <property type="term" value="P:protein deubiquitination"/>
    <property type="evidence" value="ECO:0007669"/>
    <property type="project" value="InterPro"/>
</dbReference>
<feature type="compositionally biased region" description="Basic and acidic residues" evidence="7">
    <location>
        <begin position="721"/>
        <end position="733"/>
    </location>
</feature>
<keyword evidence="6" id="KW-0788">Thiol protease</keyword>
<feature type="domain" description="USP" evidence="8">
    <location>
        <begin position="573"/>
        <end position="1114"/>
    </location>
</feature>
<dbReference type="GO" id="GO:0061136">
    <property type="term" value="P:regulation of proteasomal protein catabolic process"/>
    <property type="evidence" value="ECO:0007669"/>
    <property type="project" value="TreeGrafter"/>
</dbReference>
<reference evidence="9" key="1">
    <citation type="submission" date="2023-06" db="EMBL/GenBank/DDBJ databases">
        <title>Genome-scale phylogeny and comparative genomics of the fungal order Sordariales.</title>
        <authorList>
            <consortium name="Lawrence Berkeley National Laboratory"/>
            <person name="Hensen N."/>
            <person name="Bonometti L."/>
            <person name="Westerberg I."/>
            <person name="Brannstrom I.O."/>
            <person name="Guillou S."/>
            <person name="Cros-Aarteil S."/>
            <person name="Calhoun S."/>
            <person name="Haridas S."/>
            <person name="Kuo A."/>
            <person name="Mondo S."/>
            <person name="Pangilinan J."/>
            <person name="Riley R."/>
            <person name="Labutti K."/>
            <person name="Andreopoulos B."/>
            <person name="Lipzen A."/>
            <person name="Chen C."/>
            <person name="Yanf M."/>
            <person name="Daum C."/>
            <person name="Ng V."/>
            <person name="Clum A."/>
            <person name="Steindorff A."/>
            <person name="Ohm R."/>
            <person name="Martin F."/>
            <person name="Silar P."/>
            <person name="Natvig D."/>
            <person name="Lalanne C."/>
            <person name="Gautier V."/>
            <person name="Ament-Velasquez S.L."/>
            <person name="Kruys A."/>
            <person name="Hutchinson M.I."/>
            <person name="Powell A.J."/>
            <person name="Barry K."/>
            <person name="Miller A.N."/>
            <person name="Grigoriev I.V."/>
            <person name="Debuchy R."/>
            <person name="Gladieux P."/>
            <person name="Thoren M.H."/>
            <person name="Johannesson H."/>
        </authorList>
    </citation>
    <scope>NUCLEOTIDE SEQUENCE</scope>
    <source>
        <strain evidence="9">CBS 307.81</strain>
    </source>
</reference>
<keyword evidence="5" id="KW-0378">Hydrolase</keyword>
<feature type="compositionally biased region" description="Basic and acidic residues" evidence="7">
    <location>
        <begin position="680"/>
        <end position="696"/>
    </location>
</feature>
<dbReference type="GO" id="GO:0004843">
    <property type="term" value="F:cysteine-type deubiquitinase activity"/>
    <property type="evidence" value="ECO:0007669"/>
    <property type="project" value="UniProtKB-EC"/>
</dbReference>
<dbReference type="PROSITE" id="PS50235">
    <property type="entry name" value="USP_3"/>
    <property type="match status" value="1"/>
</dbReference>
<dbReference type="InterPro" id="IPR028889">
    <property type="entry name" value="USP"/>
</dbReference>
<evidence type="ECO:0000256" key="3">
    <source>
        <dbReference type="ARBA" id="ARBA00022670"/>
    </source>
</evidence>
<organism evidence="9 10">
    <name type="scientific">Cercophora samala</name>
    <dbReference type="NCBI Taxonomy" id="330535"/>
    <lineage>
        <taxon>Eukaryota</taxon>
        <taxon>Fungi</taxon>
        <taxon>Dikarya</taxon>
        <taxon>Ascomycota</taxon>
        <taxon>Pezizomycotina</taxon>
        <taxon>Sordariomycetes</taxon>
        <taxon>Sordariomycetidae</taxon>
        <taxon>Sordariales</taxon>
        <taxon>Lasiosphaeriaceae</taxon>
        <taxon>Cercophora</taxon>
    </lineage>
</organism>
<protein>
    <recommendedName>
        <fullName evidence="2">ubiquitinyl hydrolase 1</fullName>
        <ecNumber evidence="2">3.4.19.12</ecNumber>
    </recommendedName>
</protein>
<dbReference type="GO" id="GO:0043161">
    <property type="term" value="P:proteasome-mediated ubiquitin-dependent protein catabolic process"/>
    <property type="evidence" value="ECO:0007669"/>
    <property type="project" value="InterPro"/>
</dbReference>
<evidence type="ECO:0000256" key="7">
    <source>
        <dbReference type="SAM" id="MobiDB-lite"/>
    </source>
</evidence>
<evidence type="ECO:0000256" key="2">
    <source>
        <dbReference type="ARBA" id="ARBA00012759"/>
    </source>
</evidence>
<evidence type="ECO:0000256" key="4">
    <source>
        <dbReference type="ARBA" id="ARBA00022786"/>
    </source>
</evidence>